<evidence type="ECO:0000259" key="10">
    <source>
        <dbReference type="PROSITE" id="PS51330"/>
    </source>
</evidence>
<reference evidence="12" key="1">
    <citation type="submission" date="2017-08" db="EMBL/GenBank/DDBJ databases">
        <title>A dynamic microbial community with high functional redundancy inhabits the cold, oxic subseafloor aquifer.</title>
        <authorList>
            <person name="Tully B.J."/>
            <person name="Wheat C.G."/>
            <person name="Glazer B.T."/>
            <person name="Huber J.A."/>
        </authorList>
    </citation>
    <scope>NUCLEOTIDE SEQUENCE [LARGE SCALE GENOMIC DNA]</scope>
</reference>
<evidence type="ECO:0000256" key="3">
    <source>
        <dbReference type="ARBA" id="ARBA00012856"/>
    </source>
</evidence>
<dbReference type="InterPro" id="IPR017925">
    <property type="entry name" value="DHFR_CS"/>
</dbReference>
<dbReference type="Proteomes" id="UP000228987">
    <property type="component" value="Unassembled WGS sequence"/>
</dbReference>
<evidence type="ECO:0000313" key="11">
    <source>
        <dbReference type="EMBL" id="PCJ43659.1"/>
    </source>
</evidence>
<dbReference type="FunFam" id="3.40.430.10:FF:000001">
    <property type="entry name" value="Dihydrofolate reductase"/>
    <property type="match status" value="1"/>
</dbReference>
<dbReference type="EC" id="1.5.1.3" evidence="3 8"/>
<dbReference type="GO" id="GO:0046655">
    <property type="term" value="P:folic acid metabolic process"/>
    <property type="evidence" value="ECO:0007669"/>
    <property type="project" value="TreeGrafter"/>
</dbReference>
<organism evidence="11 12">
    <name type="scientific">SAR86 cluster bacterium</name>
    <dbReference type="NCBI Taxonomy" id="2030880"/>
    <lineage>
        <taxon>Bacteria</taxon>
        <taxon>Pseudomonadati</taxon>
        <taxon>Pseudomonadota</taxon>
        <taxon>Gammaproteobacteria</taxon>
        <taxon>SAR86 cluster</taxon>
    </lineage>
</organism>
<dbReference type="PROSITE" id="PS51330">
    <property type="entry name" value="DHFR_2"/>
    <property type="match status" value="1"/>
</dbReference>
<sequence>MNINLIWAQAQDRVIGNHGSMPWHLPEDLAHFRITTKNSPVIMGRKTWESLPSKFRPLPDRRNIILTRQLNWGSEFTNDEVIKANSIESAKTPQITGSGVKEVWVIGGGQIYSQFLELASRIEITEIHESFEGDTLAPKLSLDTWKEVRRIPNVSSSGIKFDFVSYQRIQGEIGQHSLAF</sequence>
<comment type="caution">
    <text evidence="11">The sequence shown here is derived from an EMBL/GenBank/DDBJ whole genome shotgun (WGS) entry which is preliminary data.</text>
</comment>
<gene>
    <name evidence="11" type="ORF">COA71_01945</name>
</gene>
<protein>
    <recommendedName>
        <fullName evidence="3 8">Dihydrofolate reductase</fullName>
        <ecNumber evidence="3 8">1.5.1.3</ecNumber>
    </recommendedName>
</protein>
<dbReference type="GO" id="GO:0046452">
    <property type="term" value="P:dihydrofolate metabolic process"/>
    <property type="evidence" value="ECO:0007669"/>
    <property type="project" value="TreeGrafter"/>
</dbReference>
<dbReference type="PIRSF" id="PIRSF000194">
    <property type="entry name" value="DHFR"/>
    <property type="match status" value="1"/>
</dbReference>
<dbReference type="Pfam" id="PF00186">
    <property type="entry name" value="DHFR_1"/>
    <property type="match status" value="1"/>
</dbReference>
<evidence type="ECO:0000256" key="7">
    <source>
        <dbReference type="ARBA" id="ARBA00025067"/>
    </source>
</evidence>
<dbReference type="GO" id="GO:0070401">
    <property type="term" value="F:NADP+ binding"/>
    <property type="evidence" value="ECO:0007669"/>
    <property type="project" value="UniProtKB-ARBA"/>
</dbReference>
<dbReference type="InterPro" id="IPR012259">
    <property type="entry name" value="DHFR"/>
</dbReference>
<keyword evidence="4 8" id="KW-0554">One-carbon metabolism</keyword>
<dbReference type="SUPFAM" id="SSF53597">
    <property type="entry name" value="Dihydrofolate reductase-like"/>
    <property type="match status" value="1"/>
</dbReference>
<dbReference type="PRINTS" id="PR00070">
    <property type="entry name" value="DHFR"/>
</dbReference>
<accession>A0A2A5CIF6</accession>
<comment type="catalytic activity">
    <reaction evidence="8">
        <text>(6S)-5,6,7,8-tetrahydrofolate + NADP(+) = 7,8-dihydrofolate + NADPH + H(+)</text>
        <dbReference type="Rhea" id="RHEA:15009"/>
        <dbReference type="ChEBI" id="CHEBI:15378"/>
        <dbReference type="ChEBI" id="CHEBI:57451"/>
        <dbReference type="ChEBI" id="CHEBI:57453"/>
        <dbReference type="ChEBI" id="CHEBI:57783"/>
        <dbReference type="ChEBI" id="CHEBI:58349"/>
        <dbReference type="EC" id="1.5.1.3"/>
    </reaction>
</comment>
<dbReference type="GO" id="GO:0004146">
    <property type="term" value="F:dihydrofolate reductase activity"/>
    <property type="evidence" value="ECO:0007669"/>
    <property type="project" value="UniProtKB-EC"/>
</dbReference>
<comment type="similarity">
    <text evidence="2 8 9">Belongs to the dihydrofolate reductase family.</text>
</comment>
<evidence type="ECO:0000256" key="1">
    <source>
        <dbReference type="ARBA" id="ARBA00004903"/>
    </source>
</evidence>
<dbReference type="GO" id="GO:0046654">
    <property type="term" value="P:tetrahydrofolate biosynthetic process"/>
    <property type="evidence" value="ECO:0007669"/>
    <property type="project" value="UniProtKB-UniPathway"/>
</dbReference>
<proteinExistence type="inferred from homology"/>
<dbReference type="CDD" id="cd00209">
    <property type="entry name" value="DHFR"/>
    <property type="match status" value="1"/>
</dbReference>
<evidence type="ECO:0000256" key="9">
    <source>
        <dbReference type="RuleBase" id="RU004474"/>
    </source>
</evidence>
<evidence type="ECO:0000256" key="4">
    <source>
        <dbReference type="ARBA" id="ARBA00022563"/>
    </source>
</evidence>
<keyword evidence="5 8" id="KW-0521">NADP</keyword>
<feature type="domain" description="DHFR" evidence="10">
    <location>
        <begin position="2"/>
        <end position="168"/>
    </location>
</feature>
<evidence type="ECO:0000256" key="2">
    <source>
        <dbReference type="ARBA" id="ARBA00009539"/>
    </source>
</evidence>
<dbReference type="GO" id="GO:0006730">
    <property type="term" value="P:one-carbon metabolic process"/>
    <property type="evidence" value="ECO:0007669"/>
    <property type="project" value="UniProtKB-KW"/>
</dbReference>
<dbReference type="GO" id="GO:0005829">
    <property type="term" value="C:cytosol"/>
    <property type="evidence" value="ECO:0007669"/>
    <property type="project" value="TreeGrafter"/>
</dbReference>
<dbReference type="PROSITE" id="PS00075">
    <property type="entry name" value="DHFR_1"/>
    <property type="match status" value="1"/>
</dbReference>
<dbReference type="Gene3D" id="3.40.430.10">
    <property type="entry name" value="Dihydrofolate Reductase, subunit A"/>
    <property type="match status" value="1"/>
</dbReference>
<dbReference type="EMBL" id="NVWI01000001">
    <property type="protein sequence ID" value="PCJ43659.1"/>
    <property type="molecule type" value="Genomic_DNA"/>
</dbReference>
<evidence type="ECO:0000256" key="5">
    <source>
        <dbReference type="ARBA" id="ARBA00022857"/>
    </source>
</evidence>
<name>A0A2A5CIF6_9GAMM</name>
<dbReference type="PANTHER" id="PTHR48069:SF3">
    <property type="entry name" value="DIHYDROFOLATE REDUCTASE"/>
    <property type="match status" value="1"/>
</dbReference>
<dbReference type="AlphaFoldDB" id="A0A2A5CIF6"/>
<dbReference type="PANTHER" id="PTHR48069">
    <property type="entry name" value="DIHYDROFOLATE REDUCTASE"/>
    <property type="match status" value="1"/>
</dbReference>
<dbReference type="InterPro" id="IPR024072">
    <property type="entry name" value="DHFR-like_dom_sf"/>
</dbReference>
<dbReference type="UniPathway" id="UPA00077">
    <property type="reaction ID" value="UER00158"/>
</dbReference>
<dbReference type="InterPro" id="IPR001796">
    <property type="entry name" value="DHFR_dom"/>
</dbReference>
<evidence type="ECO:0000256" key="8">
    <source>
        <dbReference type="PIRNR" id="PIRNR000194"/>
    </source>
</evidence>
<keyword evidence="6 8" id="KW-0560">Oxidoreductase</keyword>
<comment type="function">
    <text evidence="7 8">Key enzyme in folate metabolism. Catalyzes an essential reaction for de novo glycine and purine synthesis, and for DNA precursor synthesis.</text>
</comment>
<evidence type="ECO:0000256" key="6">
    <source>
        <dbReference type="ARBA" id="ARBA00023002"/>
    </source>
</evidence>
<comment type="pathway">
    <text evidence="1 8">Cofactor biosynthesis; tetrahydrofolate biosynthesis; 5,6,7,8-tetrahydrofolate from 7,8-dihydrofolate: step 1/1.</text>
</comment>
<evidence type="ECO:0000313" key="12">
    <source>
        <dbReference type="Proteomes" id="UP000228987"/>
    </source>
</evidence>